<dbReference type="PANTHER" id="PTHR35894">
    <property type="entry name" value="GENERAL SECRETION PATHWAY PROTEIN A-RELATED"/>
    <property type="match status" value="1"/>
</dbReference>
<evidence type="ECO:0000313" key="3">
    <source>
        <dbReference type="EMBL" id="AWN42620.1"/>
    </source>
</evidence>
<dbReference type="Proteomes" id="UP000245926">
    <property type="component" value="Chromosome"/>
</dbReference>
<dbReference type="SUPFAM" id="SSF52540">
    <property type="entry name" value="P-loop containing nucleoside triphosphate hydrolases"/>
    <property type="match status" value="1"/>
</dbReference>
<dbReference type="Pfam" id="PF05621">
    <property type="entry name" value="TniB"/>
    <property type="match status" value="1"/>
</dbReference>
<dbReference type="InterPro" id="IPR003593">
    <property type="entry name" value="AAA+_ATPase"/>
</dbReference>
<evidence type="ECO:0000313" key="4">
    <source>
        <dbReference type="Proteomes" id="UP000245926"/>
    </source>
</evidence>
<protein>
    <recommendedName>
        <fullName evidence="2">AAA+ ATPase domain-containing protein</fullName>
    </recommendedName>
</protein>
<dbReference type="InterPro" id="IPR008868">
    <property type="entry name" value="TniB"/>
</dbReference>
<dbReference type="KEGG" id="mets:DK389_21575"/>
<dbReference type="OrthoDB" id="7586206at2"/>
<organism evidence="3 4">
    <name type="scientific">Methylobacterium durans</name>
    <dbReference type="NCBI Taxonomy" id="2202825"/>
    <lineage>
        <taxon>Bacteria</taxon>
        <taxon>Pseudomonadati</taxon>
        <taxon>Pseudomonadota</taxon>
        <taxon>Alphaproteobacteria</taxon>
        <taxon>Hyphomicrobiales</taxon>
        <taxon>Methylobacteriaceae</taxon>
        <taxon>Methylobacterium</taxon>
    </lineage>
</organism>
<keyword evidence="4" id="KW-1185">Reference proteome</keyword>
<gene>
    <name evidence="3" type="ORF">DK389_21575</name>
</gene>
<reference evidence="4" key="1">
    <citation type="submission" date="2018-05" db="EMBL/GenBank/DDBJ databases">
        <title>Complete Genome Sequence of Methylobacterium sp. 17SD2-17.</title>
        <authorList>
            <person name="Srinivasan S."/>
        </authorList>
    </citation>
    <scope>NUCLEOTIDE SEQUENCE [LARGE SCALE GENOMIC DNA]</scope>
    <source>
        <strain evidence="4">17SD2-17</strain>
    </source>
</reference>
<dbReference type="PANTHER" id="PTHR35894:SF1">
    <property type="entry name" value="PHOSPHORIBULOKINASE _ URIDINE KINASE FAMILY"/>
    <property type="match status" value="1"/>
</dbReference>
<dbReference type="SMART" id="SM00382">
    <property type="entry name" value="AAA"/>
    <property type="match status" value="1"/>
</dbReference>
<feature type="domain" description="AAA+ ATPase" evidence="2">
    <location>
        <begin position="52"/>
        <end position="212"/>
    </location>
</feature>
<dbReference type="Gene3D" id="3.40.50.300">
    <property type="entry name" value="P-loop containing nucleotide triphosphate hydrolases"/>
    <property type="match status" value="1"/>
</dbReference>
<evidence type="ECO:0000256" key="1">
    <source>
        <dbReference type="SAM" id="MobiDB-lite"/>
    </source>
</evidence>
<dbReference type="AlphaFoldDB" id="A0A2U8WB04"/>
<evidence type="ECO:0000259" key="2">
    <source>
        <dbReference type="SMART" id="SM00382"/>
    </source>
</evidence>
<sequence>MEPHMTLTDAEVSERVKTFEHAVVPHEMFKKGQRAVGTLRRRWRPKGVKPLKARALLILGEPGAGKSFILETLRDENPMRVTPDGNIRPVLFVEAPKRTTPRQLAGAIFDALEPGYRLRDGWNTARILSEIRMLCEEMCVEVLMIDEAHHLVDQKNDNDLEDAAEFLKQLLNPFATQIVLAGLPHLGDLPETTKLRQLRRRFRPPFHLEPYNWSDRLGRKKYLGILAFFERHLALPEPSNFTEFDFAARIYCATGGHIGIISGQLSLALEAALSEGKARVDLRLLARIYADLVLRKKPTVLLDFDAPFLGEAAGAPAEPFGGGSPNPADVADAELDASADDNPYLAQGEAFRALWRKMAGARMGDQSRVTAHRTVETPPPSTFGRSA</sequence>
<dbReference type="InterPro" id="IPR027417">
    <property type="entry name" value="P-loop_NTPase"/>
</dbReference>
<accession>A0A2U8WB04</accession>
<proteinExistence type="predicted"/>
<feature type="region of interest" description="Disordered" evidence="1">
    <location>
        <begin position="363"/>
        <end position="387"/>
    </location>
</feature>
<name>A0A2U8WB04_9HYPH</name>
<dbReference type="InterPro" id="IPR052026">
    <property type="entry name" value="ExeA_AAA_ATPase_DNA-bind"/>
</dbReference>
<dbReference type="EMBL" id="CP029550">
    <property type="protein sequence ID" value="AWN42620.1"/>
    <property type="molecule type" value="Genomic_DNA"/>
</dbReference>